<comment type="caution">
    <text evidence="1">The sequence shown here is derived from an EMBL/GenBank/DDBJ whole genome shotgun (WGS) entry which is preliminary data.</text>
</comment>
<gene>
    <name evidence="1" type="ORF">SK128_001009</name>
</gene>
<protein>
    <submittedName>
        <fullName evidence="1">Uncharacterized protein</fullName>
    </submittedName>
</protein>
<feature type="non-terminal residue" evidence="1">
    <location>
        <position position="1"/>
    </location>
</feature>
<sequence>SHFITSTKQQNQRKKGTIEFVIILTRDYWLAVTKARSSSGWEKSSSINSNCSAL</sequence>
<name>A0AAN9A5B4_HALRR</name>
<reference evidence="1 2" key="1">
    <citation type="submission" date="2023-11" db="EMBL/GenBank/DDBJ databases">
        <title>Halocaridina rubra genome assembly.</title>
        <authorList>
            <person name="Smith C."/>
        </authorList>
    </citation>
    <scope>NUCLEOTIDE SEQUENCE [LARGE SCALE GENOMIC DNA]</scope>
    <source>
        <strain evidence="1">EP-1</strain>
        <tissue evidence="1">Whole</tissue>
    </source>
</reference>
<dbReference type="EMBL" id="JAXCGZ010011475">
    <property type="protein sequence ID" value="KAK7074724.1"/>
    <property type="molecule type" value="Genomic_DNA"/>
</dbReference>
<organism evidence="1 2">
    <name type="scientific">Halocaridina rubra</name>
    <name type="common">Hawaiian red shrimp</name>
    <dbReference type="NCBI Taxonomy" id="373956"/>
    <lineage>
        <taxon>Eukaryota</taxon>
        <taxon>Metazoa</taxon>
        <taxon>Ecdysozoa</taxon>
        <taxon>Arthropoda</taxon>
        <taxon>Crustacea</taxon>
        <taxon>Multicrustacea</taxon>
        <taxon>Malacostraca</taxon>
        <taxon>Eumalacostraca</taxon>
        <taxon>Eucarida</taxon>
        <taxon>Decapoda</taxon>
        <taxon>Pleocyemata</taxon>
        <taxon>Caridea</taxon>
        <taxon>Atyoidea</taxon>
        <taxon>Atyidae</taxon>
        <taxon>Halocaridina</taxon>
    </lineage>
</organism>
<evidence type="ECO:0000313" key="1">
    <source>
        <dbReference type="EMBL" id="KAK7074724.1"/>
    </source>
</evidence>
<evidence type="ECO:0000313" key="2">
    <source>
        <dbReference type="Proteomes" id="UP001381693"/>
    </source>
</evidence>
<dbReference type="AlphaFoldDB" id="A0AAN9A5B4"/>
<dbReference type="Proteomes" id="UP001381693">
    <property type="component" value="Unassembled WGS sequence"/>
</dbReference>
<accession>A0AAN9A5B4</accession>
<keyword evidence="2" id="KW-1185">Reference proteome</keyword>
<proteinExistence type="predicted"/>
<feature type="non-terminal residue" evidence="1">
    <location>
        <position position="54"/>
    </location>
</feature>